<proteinExistence type="predicted"/>
<accession>A0A6I2RBD3</accession>
<dbReference type="AlphaFoldDB" id="A0A6I2RBD3"/>
<name>A0A6I2RBD3_FLAPL</name>
<evidence type="ECO:0000313" key="1">
    <source>
        <dbReference type="EMBL" id="MSB20562.1"/>
    </source>
</evidence>
<organism evidence="1 2">
    <name type="scientific">Flavonifractor plautii</name>
    <name type="common">Fusobacterium plautii</name>
    <dbReference type="NCBI Taxonomy" id="292800"/>
    <lineage>
        <taxon>Bacteria</taxon>
        <taxon>Bacillati</taxon>
        <taxon>Bacillota</taxon>
        <taxon>Clostridia</taxon>
        <taxon>Eubacteriales</taxon>
        <taxon>Oscillospiraceae</taxon>
        <taxon>Flavonifractor</taxon>
    </lineage>
</organism>
<dbReference type="Proteomes" id="UP000434475">
    <property type="component" value="Unassembled WGS sequence"/>
</dbReference>
<protein>
    <submittedName>
        <fullName evidence="1">Uncharacterized protein</fullName>
    </submittedName>
</protein>
<evidence type="ECO:0000313" key="2">
    <source>
        <dbReference type="Proteomes" id="UP000434475"/>
    </source>
</evidence>
<sequence>MQISDKLSDKRFICLWALRVGEVHRVAVGILRVIIHAVQHQVDRLRFLNRIGQHRPRIAILAIFIRIAIHIDVAVKCIVGGQVLILGYGSARQILKYHSLELNDIRFFIRGIGKGRSRQQAEQEC</sequence>
<comment type="caution">
    <text evidence="1">The sequence shown here is derived from an EMBL/GenBank/DDBJ whole genome shotgun (WGS) entry which is preliminary data.</text>
</comment>
<gene>
    <name evidence="1" type="ORF">GKE97_13690</name>
</gene>
<dbReference type="EMBL" id="WKPR01000014">
    <property type="protein sequence ID" value="MSB20562.1"/>
    <property type="molecule type" value="Genomic_DNA"/>
</dbReference>
<reference evidence="1 2" key="1">
    <citation type="journal article" date="2019" name="Nat. Med.">
        <title>A library of human gut bacterial isolates paired with longitudinal multiomics data enables mechanistic microbiome research.</title>
        <authorList>
            <person name="Poyet M."/>
            <person name="Groussin M."/>
            <person name="Gibbons S.M."/>
            <person name="Avila-Pacheco J."/>
            <person name="Jiang X."/>
            <person name="Kearney S.M."/>
            <person name="Perrotta A.R."/>
            <person name="Berdy B."/>
            <person name="Zhao S."/>
            <person name="Lieberman T.D."/>
            <person name="Swanson P.K."/>
            <person name="Smith M."/>
            <person name="Roesemann S."/>
            <person name="Alexander J.E."/>
            <person name="Rich S.A."/>
            <person name="Livny J."/>
            <person name="Vlamakis H."/>
            <person name="Clish C."/>
            <person name="Bullock K."/>
            <person name="Deik A."/>
            <person name="Scott J."/>
            <person name="Pierce K.A."/>
            <person name="Xavier R.J."/>
            <person name="Alm E.J."/>
        </authorList>
    </citation>
    <scope>NUCLEOTIDE SEQUENCE [LARGE SCALE GENOMIC DNA]</scope>
    <source>
        <strain evidence="1 2">BIOML-A2</strain>
    </source>
</reference>